<evidence type="ECO:0000313" key="2">
    <source>
        <dbReference type="EMBL" id="CAB5222232.1"/>
    </source>
</evidence>
<proteinExistence type="predicted"/>
<accession>A0A6J7WZS0</accession>
<sequence>MNSKKNAPEGDVILFEEAHAEVTGQVPVPKETQTFSPDDVEKIRQQEKDKMYKRLEDADNRVKTMEQQMSVITAEREEAIKKAEEQARKESEILRQREIEELSAKELLLKREDEFNERINTLQNDWQSRLDAIEAERQAASALLEKEREHQQLVSYQQRRMQEEQETIIPELLDLVAGNTVEDIEASISALRERSSAILESIQQASMQQRGNLRGALVTAPAVGPMETQSEQQSLTADDIRNMSMDQYQKMRDRLLNARSSRGRF</sequence>
<organism evidence="2">
    <name type="scientific">uncultured Caudovirales phage</name>
    <dbReference type="NCBI Taxonomy" id="2100421"/>
    <lineage>
        <taxon>Viruses</taxon>
        <taxon>Duplodnaviria</taxon>
        <taxon>Heunggongvirae</taxon>
        <taxon>Uroviricota</taxon>
        <taxon>Caudoviricetes</taxon>
        <taxon>Peduoviridae</taxon>
        <taxon>Maltschvirus</taxon>
        <taxon>Maltschvirus maltsch</taxon>
    </lineage>
</organism>
<keyword evidence="1" id="KW-0175">Coiled coil</keyword>
<dbReference type="EMBL" id="LR798301">
    <property type="protein sequence ID" value="CAB5222232.1"/>
    <property type="molecule type" value="Genomic_DNA"/>
</dbReference>
<protein>
    <submittedName>
        <fullName evidence="2">Uncharacterized protein</fullName>
    </submittedName>
</protein>
<feature type="coiled-coil region" evidence="1">
    <location>
        <begin position="48"/>
        <end position="166"/>
    </location>
</feature>
<name>A0A6J7WZS0_9CAUD</name>
<evidence type="ECO:0000256" key="1">
    <source>
        <dbReference type="SAM" id="Coils"/>
    </source>
</evidence>
<reference evidence="2" key="1">
    <citation type="submission" date="2020-05" db="EMBL/GenBank/DDBJ databases">
        <authorList>
            <person name="Chiriac C."/>
            <person name="Salcher M."/>
            <person name="Ghai R."/>
            <person name="Kavagutti S V."/>
        </authorList>
    </citation>
    <scope>NUCLEOTIDE SEQUENCE</scope>
</reference>
<gene>
    <name evidence="2" type="ORF">UFOVP361_32</name>
</gene>